<sequence>MAKYSKKVIEKITSLIKEDSYTIAEICLKVGISERSFYNWQKNSAEFADAIKRAEEEFNSLLVVEAKKSLMKLVKGYTVQEKKTVTADTGKKDEHTGKPIVKVKEHSVIEKHYQPNPTAIIFTLTNRDPDNWKNRQENNFTGDITLKSELEKLSDEELETIIQNGKVEHESSPDKA</sequence>
<dbReference type="SUPFAM" id="SSF46689">
    <property type="entry name" value="Homeodomain-like"/>
    <property type="match status" value="1"/>
</dbReference>
<gene>
    <name evidence="1" type="ORF">N2K84_15025</name>
</gene>
<dbReference type="InterPro" id="IPR009057">
    <property type="entry name" value="Homeodomain-like_sf"/>
</dbReference>
<dbReference type="AlphaFoldDB" id="A0AA42C6L7"/>
<proteinExistence type="predicted"/>
<comment type="caution">
    <text evidence="1">The sequence shown here is derived from an EMBL/GenBank/DDBJ whole genome shotgun (WGS) entry which is preliminary data.</text>
</comment>
<organism evidence="1 2">
    <name type="scientific">Gaoshiqia sediminis</name>
    <dbReference type="NCBI Taxonomy" id="2986998"/>
    <lineage>
        <taxon>Bacteria</taxon>
        <taxon>Pseudomonadati</taxon>
        <taxon>Bacteroidota</taxon>
        <taxon>Bacteroidia</taxon>
        <taxon>Marinilabiliales</taxon>
        <taxon>Prolixibacteraceae</taxon>
        <taxon>Gaoshiqia</taxon>
    </lineage>
</organism>
<dbReference type="RefSeq" id="WP_282592645.1">
    <property type="nucleotide sequence ID" value="NZ_JAPAAF010000028.1"/>
</dbReference>
<evidence type="ECO:0000313" key="1">
    <source>
        <dbReference type="EMBL" id="MCW0484053.1"/>
    </source>
</evidence>
<dbReference type="Pfam" id="PF01527">
    <property type="entry name" value="HTH_Tnp_1"/>
    <property type="match status" value="1"/>
</dbReference>
<reference evidence="1" key="1">
    <citation type="submission" date="2022-10" db="EMBL/GenBank/DDBJ databases">
        <title>Gaoshiqiia sediminis gen. nov., sp. nov., isolated from coastal sediment.</title>
        <authorList>
            <person name="Yu W.X."/>
            <person name="Mu D.S."/>
            <person name="Du J.Z."/>
            <person name="Liang Y.Q."/>
        </authorList>
    </citation>
    <scope>NUCLEOTIDE SEQUENCE</scope>
    <source>
        <strain evidence="1">A06</strain>
    </source>
</reference>
<accession>A0AA42C6L7</accession>
<dbReference type="Proteomes" id="UP001163821">
    <property type="component" value="Unassembled WGS sequence"/>
</dbReference>
<name>A0AA42C6L7_9BACT</name>
<protein>
    <submittedName>
        <fullName evidence="1">PhBC6A51 family helix-turn-helix protein</fullName>
    </submittedName>
</protein>
<dbReference type="EMBL" id="JAPAAF010000028">
    <property type="protein sequence ID" value="MCW0484053.1"/>
    <property type="molecule type" value="Genomic_DNA"/>
</dbReference>
<dbReference type="Gene3D" id="1.10.10.60">
    <property type="entry name" value="Homeodomain-like"/>
    <property type="match status" value="1"/>
</dbReference>
<dbReference type="InterPro" id="IPR002514">
    <property type="entry name" value="Transposase_8"/>
</dbReference>
<evidence type="ECO:0000313" key="2">
    <source>
        <dbReference type="Proteomes" id="UP001163821"/>
    </source>
</evidence>
<keyword evidence="2" id="KW-1185">Reference proteome</keyword>